<keyword evidence="2" id="KW-0996">Nickel insertion</keyword>
<proteinExistence type="inferred from homology"/>
<name>A0A1Y5YBZ5_KIBAR</name>
<accession>A0A1Y5YBZ5</accession>
<dbReference type="GO" id="GO:0005737">
    <property type="term" value="C:cytoplasm"/>
    <property type="evidence" value="ECO:0007669"/>
    <property type="project" value="UniProtKB-SubCell"/>
</dbReference>
<dbReference type="Proteomes" id="UP000192674">
    <property type="component" value="Unassembled WGS sequence"/>
</dbReference>
<evidence type="ECO:0000313" key="3">
    <source>
        <dbReference type="EMBL" id="SMD26882.1"/>
    </source>
</evidence>
<dbReference type="AlphaFoldDB" id="A0A1Y5YBZ5"/>
<dbReference type="OrthoDB" id="8677206at2"/>
<protein>
    <recommendedName>
        <fullName evidence="2">Urease accessory protein UreD</fullName>
    </recommendedName>
</protein>
<evidence type="ECO:0000313" key="4">
    <source>
        <dbReference type="Proteomes" id="UP000192674"/>
    </source>
</evidence>
<reference evidence="3 4" key="1">
    <citation type="submission" date="2017-04" db="EMBL/GenBank/DDBJ databases">
        <authorList>
            <person name="Afonso C.L."/>
            <person name="Miller P.J."/>
            <person name="Scott M.A."/>
            <person name="Spackman E."/>
            <person name="Goraichik I."/>
            <person name="Dimitrov K.M."/>
            <person name="Suarez D.L."/>
            <person name="Swayne D.E."/>
        </authorList>
    </citation>
    <scope>NUCLEOTIDE SEQUENCE [LARGE SCALE GENOMIC DNA]</scope>
    <source>
        <strain evidence="3 4">DSM 43828</strain>
    </source>
</reference>
<keyword evidence="4" id="KW-1185">Reference proteome</keyword>
<gene>
    <name evidence="2" type="primary">ureD</name>
    <name evidence="3" type="ORF">SAMN05661093_10469</name>
</gene>
<dbReference type="InterPro" id="IPR002669">
    <property type="entry name" value="UreD"/>
</dbReference>
<comment type="similarity">
    <text evidence="2">Belongs to the UreD family.</text>
</comment>
<comment type="function">
    <text evidence="2">Required for maturation of urease via the functional incorporation of the urease nickel metallocenter.</text>
</comment>
<keyword evidence="1 2" id="KW-0143">Chaperone</keyword>
<dbReference type="GO" id="GO:0016151">
    <property type="term" value="F:nickel cation binding"/>
    <property type="evidence" value="ECO:0007669"/>
    <property type="project" value="UniProtKB-UniRule"/>
</dbReference>
<dbReference type="Pfam" id="PF01774">
    <property type="entry name" value="UreD"/>
    <property type="match status" value="1"/>
</dbReference>
<evidence type="ECO:0000256" key="1">
    <source>
        <dbReference type="ARBA" id="ARBA00023186"/>
    </source>
</evidence>
<dbReference type="HAMAP" id="MF_01384">
    <property type="entry name" value="UreD"/>
    <property type="match status" value="1"/>
</dbReference>
<dbReference type="EMBL" id="FWXV01000017">
    <property type="protein sequence ID" value="SMD26882.1"/>
    <property type="molecule type" value="Genomic_DNA"/>
</dbReference>
<keyword evidence="2" id="KW-0963">Cytoplasm</keyword>
<organism evidence="3 4">
    <name type="scientific">Kibdelosporangium aridum</name>
    <dbReference type="NCBI Taxonomy" id="2030"/>
    <lineage>
        <taxon>Bacteria</taxon>
        <taxon>Bacillati</taxon>
        <taxon>Actinomycetota</taxon>
        <taxon>Actinomycetes</taxon>
        <taxon>Pseudonocardiales</taxon>
        <taxon>Pseudonocardiaceae</taxon>
        <taxon>Kibdelosporangium</taxon>
    </lineage>
</organism>
<comment type="subcellular location">
    <subcellularLocation>
        <location evidence="2">Cytoplasm</location>
    </subcellularLocation>
</comment>
<dbReference type="RefSeq" id="WP_084434520.1">
    <property type="nucleotide sequence ID" value="NZ_FWXV01000017.1"/>
</dbReference>
<evidence type="ECO:0000256" key="2">
    <source>
        <dbReference type="HAMAP-Rule" id="MF_01384"/>
    </source>
</evidence>
<comment type="subunit">
    <text evidence="2">UreD, UreF and UreG form a complex that acts as a GTP-hydrolysis-dependent molecular chaperone, activating the urease apoprotein by helping to assemble the nickel containing metallocenter of UreC. The UreE protein probably delivers the nickel.</text>
</comment>
<sequence length="235" mass="24728">MKAHARVVAELVDGRTVLRELRSESPLTLVPHRGKPGLVHLVSSASAPLGGDCLDLTLTALPGARLRVVGVAASLVLPGPRPAMSRFAVHVEAAEGSTVEYLPAATIVTERAHHAALFTGSLQPSARLIMREMLVLGREGEKPGRLSTETVIRRGPAPVLNQKLEIDSLTASPAVLAGRRVLATDLRVGYEDPPSVIAEEWCSLVPLAAGGSLATALARDAVSAEHMMGLLNRFG</sequence>